<dbReference type="EMBL" id="NAJP01000026">
    <property type="protein sequence ID" value="TKA41819.1"/>
    <property type="molecule type" value="Genomic_DNA"/>
</dbReference>
<dbReference type="AlphaFoldDB" id="A0A4V5N8X1"/>
<proteinExistence type="predicted"/>
<accession>A0A4V5N8X1</accession>
<protein>
    <submittedName>
        <fullName evidence="1">Uncharacterized protein</fullName>
    </submittedName>
</protein>
<comment type="caution">
    <text evidence="1">The sequence shown here is derived from an EMBL/GenBank/DDBJ whole genome shotgun (WGS) entry which is preliminary data.</text>
</comment>
<organism evidence="1 2">
    <name type="scientific">Friedmanniomyces endolithicus</name>
    <dbReference type="NCBI Taxonomy" id="329885"/>
    <lineage>
        <taxon>Eukaryota</taxon>
        <taxon>Fungi</taxon>
        <taxon>Dikarya</taxon>
        <taxon>Ascomycota</taxon>
        <taxon>Pezizomycotina</taxon>
        <taxon>Dothideomycetes</taxon>
        <taxon>Dothideomycetidae</taxon>
        <taxon>Mycosphaerellales</taxon>
        <taxon>Teratosphaeriaceae</taxon>
        <taxon>Friedmanniomyces</taxon>
    </lineage>
</organism>
<reference evidence="1 2" key="1">
    <citation type="submission" date="2017-03" db="EMBL/GenBank/DDBJ databases">
        <title>Genomes of endolithic fungi from Antarctica.</title>
        <authorList>
            <person name="Coleine C."/>
            <person name="Masonjones S."/>
            <person name="Stajich J.E."/>
        </authorList>
    </citation>
    <scope>NUCLEOTIDE SEQUENCE [LARGE SCALE GENOMIC DNA]</scope>
    <source>
        <strain evidence="1 2">CCFEE 5311</strain>
    </source>
</reference>
<evidence type="ECO:0000313" key="2">
    <source>
        <dbReference type="Proteomes" id="UP000310066"/>
    </source>
</evidence>
<name>A0A4V5N8X1_9PEZI</name>
<gene>
    <name evidence="1" type="ORF">B0A54_08245</name>
</gene>
<dbReference type="OrthoDB" id="3758478at2759"/>
<sequence>MAREQQKDLAQKFVEAQGKWDTSAIEATLASDAKHDLLPASLGVGQKDNAGKLEVTKKMASAHGEKPVNVSNSQLTPHIKILQNIQDVEKRKAALFIEKEYDFGAVQSFLVLNFNESNDKITHTVEFVNAEAQKKLMAKMQ</sequence>
<dbReference type="Proteomes" id="UP000310066">
    <property type="component" value="Unassembled WGS sequence"/>
</dbReference>
<evidence type="ECO:0000313" key="1">
    <source>
        <dbReference type="EMBL" id="TKA41819.1"/>
    </source>
</evidence>